<dbReference type="RefSeq" id="WP_145362821.1">
    <property type="nucleotide sequence ID" value="NZ_CP036268.1"/>
</dbReference>
<dbReference type="InterPro" id="IPR017441">
    <property type="entry name" value="Protein_kinase_ATP_BS"/>
</dbReference>
<keyword evidence="3 9" id="KW-0808">Transferase</keyword>
<organism evidence="9 10">
    <name type="scientific">Stratiformator vulcanicus</name>
    <dbReference type="NCBI Taxonomy" id="2527980"/>
    <lineage>
        <taxon>Bacteria</taxon>
        <taxon>Pseudomonadati</taxon>
        <taxon>Planctomycetota</taxon>
        <taxon>Planctomycetia</taxon>
        <taxon>Planctomycetales</taxon>
        <taxon>Planctomycetaceae</taxon>
        <taxon>Stratiformator</taxon>
    </lineage>
</organism>
<dbReference type="PROSITE" id="PS00108">
    <property type="entry name" value="PROTEIN_KINASE_ST"/>
    <property type="match status" value="1"/>
</dbReference>
<dbReference type="Gene3D" id="1.10.510.10">
    <property type="entry name" value="Transferase(Phosphotransferase) domain 1"/>
    <property type="match status" value="1"/>
</dbReference>
<dbReference type="CDD" id="cd14014">
    <property type="entry name" value="STKc_PknB_like"/>
    <property type="match status" value="1"/>
</dbReference>
<dbReference type="OrthoDB" id="6111975at2"/>
<accession>A0A517QYF9</accession>
<dbReference type="AlphaFoldDB" id="A0A517QYF9"/>
<dbReference type="EMBL" id="CP036268">
    <property type="protein sequence ID" value="QDT36633.1"/>
    <property type="molecule type" value="Genomic_DNA"/>
</dbReference>
<dbReference type="Gene3D" id="3.30.200.20">
    <property type="entry name" value="Phosphorylase Kinase, domain 1"/>
    <property type="match status" value="1"/>
</dbReference>
<dbReference type="KEGG" id="svp:Pan189_09940"/>
<evidence type="ECO:0000256" key="3">
    <source>
        <dbReference type="ARBA" id="ARBA00022679"/>
    </source>
</evidence>
<dbReference type="InterPro" id="IPR000719">
    <property type="entry name" value="Prot_kinase_dom"/>
</dbReference>
<keyword evidence="4 7" id="KW-0547">Nucleotide-binding</keyword>
<dbReference type="PANTHER" id="PTHR43289">
    <property type="entry name" value="MITOGEN-ACTIVATED PROTEIN KINASE KINASE KINASE 20-RELATED"/>
    <property type="match status" value="1"/>
</dbReference>
<evidence type="ECO:0000256" key="2">
    <source>
        <dbReference type="ARBA" id="ARBA00022527"/>
    </source>
</evidence>
<dbReference type="PROSITE" id="PS50011">
    <property type="entry name" value="PROTEIN_KINASE_DOM"/>
    <property type="match status" value="1"/>
</dbReference>
<feature type="binding site" evidence="7">
    <location>
        <position position="156"/>
    </location>
    <ligand>
        <name>ATP</name>
        <dbReference type="ChEBI" id="CHEBI:30616"/>
    </ligand>
</feature>
<dbReference type="GO" id="GO:0005524">
    <property type="term" value="F:ATP binding"/>
    <property type="evidence" value="ECO:0007669"/>
    <property type="project" value="UniProtKB-UniRule"/>
</dbReference>
<dbReference type="InterPro" id="IPR008271">
    <property type="entry name" value="Ser/Thr_kinase_AS"/>
</dbReference>
<keyword evidence="10" id="KW-1185">Reference proteome</keyword>
<evidence type="ECO:0000313" key="10">
    <source>
        <dbReference type="Proteomes" id="UP000317318"/>
    </source>
</evidence>
<feature type="domain" description="Protein kinase" evidence="8">
    <location>
        <begin position="127"/>
        <end position="385"/>
    </location>
</feature>
<evidence type="ECO:0000256" key="5">
    <source>
        <dbReference type="ARBA" id="ARBA00022777"/>
    </source>
</evidence>
<dbReference type="EC" id="2.7.11.1" evidence="1"/>
<keyword evidence="5 9" id="KW-0418">Kinase</keyword>
<dbReference type="Pfam" id="PF00069">
    <property type="entry name" value="Pkinase"/>
    <property type="match status" value="1"/>
</dbReference>
<protein>
    <recommendedName>
        <fullName evidence="1">non-specific serine/threonine protein kinase</fullName>
        <ecNumber evidence="1">2.7.11.1</ecNumber>
    </recommendedName>
</protein>
<reference evidence="9 10" key="1">
    <citation type="submission" date="2019-02" db="EMBL/GenBank/DDBJ databases">
        <title>Deep-cultivation of Planctomycetes and their phenomic and genomic characterization uncovers novel biology.</title>
        <authorList>
            <person name="Wiegand S."/>
            <person name="Jogler M."/>
            <person name="Boedeker C."/>
            <person name="Pinto D."/>
            <person name="Vollmers J."/>
            <person name="Rivas-Marin E."/>
            <person name="Kohn T."/>
            <person name="Peeters S.H."/>
            <person name="Heuer A."/>
            <person name="Rast P."/>
            <person name="Oberbeckmann S."/>
            <person name="Bunk B."/>
            <person name="Jeske O."/>
            <person name="Meyerdierks A."/>
            <person name="Storesund J.E."/>
            <person name="Kallscheuer N."/>
            <person name="Luecker S."/>
            <person name="Lage O.M."/>
            <person name="Pohl T."/>
            <person name="Merkel B.J."/>
            <person name="Hornburger P."/>
            <person name="Mueller R.-W."/>
            <person name="Bruemmer F."/>
            <person name="Labrenz M."/>
            <person name="Spormann A.M."/>
            <person name="Op den Camp H."/>
            <person name="Overmann J."/>
            <person name="Amann R."/>
            <person name="Jetten M.S.M."/>
            <person name="Mascher T."/>
            <person name="Medema M.H."/>
            <person name="Devos D.P."/>
            <person name="Kaster A.-K."/>
            <person name="Ovreas L."/>
            <person name="Rohde M."/>
            <person name="Galperin M.Y."/>
            <person name="Jogler C."/>
        </authorList>
    </citation>
    <scope>NUCLEOTIDE SEQUENCE [LARGE SCALE GENOMIC DNA]</scope>
    <source>
        <strain evidence="9 10">Pan189</strain>
    </source>
</reference>
<dbReference type="Proteomes" id="UP000317318">
    <property type="component" value="Chromosome"/>
</dbReference>
<name>A0A517QYF9_9PLAN</name>
<dbReference type="GO" id="GO:0004674">
    <property type="term" value="F:protein serine/threonine kinase activity"/>
    <property type="evidence" value="ECO:0007669"/>
    <property type="project" value="UniProtKB-KW"/>
</dbReference>
<dbReference type="InterPro" id="IPR011009">
    <property type="entry name" value="Kinase-like_dom_sf"/>
</dbReference>
<evidence type="ECO:0000256" key="6">
    <source>
        <dbReference type="ARBA" id="ARBA00022840"/>
    </source>
</evidence>
<evidence type="ECO:0000256" key="7">
    <source>
        <dbReference type="PROSITE-ProRule" id="PRU10141"/>
    </source>
</evidence>
<dbReference type="PANTHER" id="PTHR43289:SF34">
    <property type="entry name" value="SERINE_THREONINE-PROTEIN KINASE YBDM-RELATED"/>
    <property type="match status" value="1"/>
</dbReference>
<sequence length="721" mass="80329">MPVDSTVSAAEESLPHGDPVVEVDLRCGEFLQLWSEGRRPRIEDFLVDTGDLDQSTLLSRLIMLEVRERVRVGEQPQLDDYISRFPTSKEVISRLTPLFRDSGSDLAQPDEATAFLDACTINRLGRFEIDKRLGSGSFGSVWRAWDRKLKRSVAVKIIDRARLEKHEIDLALHEAGAAAQLNHASIVQVHDVGQTDGAFYIVTEYVNGADLKTHLRQGELSHRDAVGMCAQIARALQHAHDNDVIHRDVKPSNVLVNFRGEAKLADFGMARWDKADLTLTAKDRIVGAPGYMAPEQARGRGVGPRSDVYSLGIMLYEMLTGKRPFEGEIQQVLFSLQFREAPRPRKINKTISRDLETIVLKAIQKRPEDRYATADEFAADLQRWLDGEPVKARRVSPMGKVWRLALRQPRTSATLAFGTFLIATAISILGSSLITAVPVDPFADGEWDVQVETKPEGAEITVVQLDEHHQPIAEALTKSTDRTPLTMSLAPGRYLVIATLGTRFHEVHRTVPGVKETIAIGVTKPKHWTLLEEGVIAWPRIDIPGDNITAAMQLVPANEKFAYRALESKGNTVGVPAFFIARNEYKVRDHFEIRDRIPPTVFAPQALNQSMNERHDFAAHWAEESGCRLPTDAELAWAEEFAAANPVFGLAELGAGLDEWTSVRAGSDASRRDMFLLYGGLRRSRQLNQPAALPRMYLTNSRTIGFRLCRSASPRYGADDS</sequence>
<proteinExistence type="predicted"/>
<evidence type="ECO:0000256" key="4">
    <source>
        <dbReference type="ARBA" id="ARBA00022741"/>
    </source>
</evidence>
<evidence type="ECO:0000256" key="1">
    <source>
        <dbReference type="ARBA" id="ARBA00012513"/>
    </source>
</evidence>
<dbReference type="SMART" id="SM00220">
    <property type="entry name" value="S_TKc"/>
    <property type="match status" value="1"/>
</dbReference>
<dbReference type="FunFam" id="1.10.510.10:FF:000021">
    <property type="entry name" value="Serine/threonine protein kinase"/>
    <property type="match status" value="1"/>
</dbReference>
<dbReference type="SUPFAM" id="SSF56112">
    <property type="entry name" value="Protein kinase-like (PK-like)"/>
    <property type="match status" value="1"/>
</dbReference>
<keyword evidence="2" id="KW-0723">Serine/threonine-protein kinase</keyword>
<evidence type="ECO:0000259" key="8">
    <source>
        <dbReference type="PROSITE" id="PS50011"/>
    </source>
</evidence>
<gene>
    <name evidence="9" type="primary">prkC_4</name>
    <name evidence="9" type="ORF">Pan189_09940</name>
</gene>
<evidence type="ECO:0000313" key="9">
    <source>
        <dbReference type="EMBL" id="QDT36633.1"/>
    </source>
</evidence>
<keyword evidence="6 7" id="KW-0067">ATP-binding</keyword>
<dbReference type="PROSITE" id="PS00107">
    <property type="entry name" value="PROTEIN_KINASE_ATP"/>
    <property type="match status" value="1"/>
</dbReference>